<evidence type="ECO:0000313" key="2">
    <source>
        <dbReference type="EMBL" id="TQL77588.1"/>
    </source>
</evidence>
<name>A0A543AYE7_9ACTN</name>
<keyword evidence="3" id="KW-1185">Reference proteome</keyword>
<dbReference type="EMBL" id="VFOW01000001">
    <property type="protein sequence ID" value="TQL77588.1"/>
    <property type="molecule type" value="Genomic_DNA"/>
</dbReference>
<evidence type="ECO:0000256" key="1">
    <source>
        <dbReference type="SAM" id="Phobius"/>
    </source>
</evidence>
<dbReference type="Pfam" id="PF10724">
    <property type="entry name" value="DUF2516"/>
    <property type="match status" value="1"/>
</dbReference>
<proteinExistence type="predicted"/>
<dbReference type="Proteomes" id="UP000317043">
    <property type="component" value="Unassembled WGS sequence"/>
</dbReference>
<sequence>MNNFALTFEGYSTMVILAVVGLLTVVALVHCAIQRPDAFPTAGPLSKGVWLAILAGTLLLTTLGFGGGGLGIFGIIGLIAALVYLLDIRPALKDAGSNPW</sequence>
<dbReference type="RefSeq" id="WP_142040708.1">
    <property type="nucleotide sequence ID" value="NZ_JBHTGS010000001.1"/>
</dbReference>
<keyword evidence="1" id="KW-0472">Membrane</keyword>
<accession>A0A543AYE7</accession>
<feature type="transmembrane region" description="Helical" evidence="1">
    <location>
        <begin position="45"/>
        <end position="63"/>
    </location>
</feature>
<feature type="transmembrane region" description="Helical" evidence="1">
    <location>
        <begin position="12"/>
        <end position="33"/>
    </location>
</feature>
<dbReference type="InterPro" id="IPR019662">
    <property type="entry name" value="DUF2516"/>
</dbReference>
<keyword evidence="1" id="KW-0812">Transmembrane</keyword>
<comment type="caution">
    <text evidence="2">The sequence shown here is derived from an EMBL/GenBank/DDBJ whole genome shotgun (WGS) entry which is preliminary data.</text>
</comment>
<keyword evidence="1" id="KW-1133">Transmembrane helix</keyword>
<reference evidence="2 3" key="1">
    <citation type="submission" date="2019-06" db="EMBL/GenBank/DDBJ databases">
        <title>Sequencing the genomes of 1000 actinobacteria strains.</title>
        <authorList>
            <person name="Klenk H.-P."/>
        </authorList>
    </citation>
    <scope>NUCLEOTIDE SEQUENCE [LARGE SCALE GENOMIC DNA]</scope>
    <source>
        <strain evidence="2 3">DSM 45928</strain>
    </source>
</reference>
<organism evidence="2 3">
    <name type="scientific">Stackebrandtia endophytica</name>
    <dbReference type="NCBI Taxonomy" id="1496996"/>
    <lineage>
        <taxon>Bacteria</taxon>
        <taxon>Bacillati</taxon>
        <taxon>Actinomycetota</taxon>
        <taxon>Actinomycetes</taxon>
        <taxon>Glycomycetales</taxon>
        <taxon>Glycomycetaceae</taxon>
        <taxon>Stackebrandtia</taxon>
    </lineage>
</organism>
<dbReference type="InParanoid" id="A0A543AYE7"/>
<protein>
    <submittedName>
        <fullName evidence="2">Uncharacterized protein DUF2516</fullName>
    </submittedName>
</protein>
<gene>
    <name evidence="2" type="ORF">FB566_3147</name>
</gene>
<dbReference type="AlphaFoldDB" id="A0A543AYE7"/>
<evidence type="ECO:0000313" key="3">
    <source>
        <dbReference type="Proteomes" id="UP000317043"/>
    </source>
</evidence>